<keyword evidence="3" id="KW-1185">Reference proteome</keyword>
<feature type="compositionally biased region" description="Basic and acidic residues" evidence="1">
    <location>
        <begin position="14"/>
        <end position="23"/>
    </location>
</feature>
<protein>
    <submittedName>
        <fullName evidence="2">Uncharacterized protein</fullName>
    </submittedName>
</protein>
<comment type="caution">
    <text evidence="2">The sequence shown here is derived from an EMBL/GenBank/DDBJ whole genome shotgun (WGS) entry which is preliminary data.</text>
</comment>
<accession>A0A5J9VJN1</accession>
<reference evidence="2 3" key="1">
    <citation type="journal article" date="2019" name="Sci. Rep.">
        <title>A high-quality genome of Eragrostis curvula grass provides insights into Poaceae evolution and supports new strategies to enhance forage quality.</title>
        <authorList>
            <person name="Carballo J."/>
            <person name="Santos B.A.C.M."/>
            <person name="Zappacosta D."/>
            <person name="Garbus I."/>
            <person name="Selva J.P."/>
            <person name="Gallo C.A."/>
            <person name="Diaz A."/>
            <person name="Albertini E."/>
            <person name="Caccamo M."/>
            <person name="Echenique V."/>
        </authorList>
    </citation>
    <scope>NUCLEOTIDE SEQUENCE [LARGE SCALE GENOMIC DNA]</scope>
    <source>
        <strain evidence="3">cv. Victoria</strain>
        <tissue evidence="2">Leaf</tissue>
    </source>
</reference>
<name>A0A5J9VJN1_9POAL</name>
<dbReference type="Gramene" id="TVU36602">
    <property type="protein sequence ID" value="TVU36602"/>
    <property type="gene ID" value="EJB05_18541"/>
</dbReference>
<evidence type="ECO:0000313" key="2">
    <source>
        <dbReference type="EMBL" id="TVU36602.1"/>
    </source>
</evidence>
<sequence length="329" mass="34582">MQQPENGKDASQPEMKESDHVFDPEEDDLLDEEWVVNESGDGQVTVNEINKEASLPVLCGEAVTVSEIAMTSHADAIVTATMEQNWAKSAEIAGDLSPALDAAKGNELEAGMGRDVMEEYVSKEKEQIAGLVQGSCMAGDIDSAAVYSKEDPRVPDETPVASCVHGKCAAGGTAAMVLDTKLCADSLVLAPGEKTEVASGALPACAIGGVEDDAVGDPATLDGGEEKTVDYPETPSFALGPLLEKAINELKGSKDASKKIVTDGSSAENKVAKPVKVTTPISNMSTPLRRSVRRAGSVDEDSTDRASRMVAKRNLDDTEVSISQTILRM</sequence>
<dbReference type="AlphaFoldDB" id="A0A5J9VJN1"/>
<dbReference type="Proteomes" id="UP000324897">
    <property type="component" value="Unassembled WGS sequence"/>
</dbReference>
<feature type="non-terminal residue" evidence="2">
    <location>
        <position position="1"/>
    </location>
</feature>
<gene>
    <name evidence="2" type="ORF">EJB05_18541</name>
</gene>
<organism evidence="2 3">
    <name type="scientific">Eragrostis curvula</name>
    <name type="common">weeping love grass</name>
    <dbReference type="NCBI Taxonomy" id="38414"/>
    <lineage>
        <taxon>Eukaryota</taxon>
        <taxon>Viridiplantae</taxon>
        <taxon>Streptophyta</taxon>
        <taxon>Embryophyta</taxon>
        <taxon>Tracheophyta</taxon>
        <taxon>Spermatophyta</taxon>
        <taxon>Magnoliopsida</taxon>
        <taxon>Liliopsida</taxon>
        <taxon>Poales</taxon>
        <taxon>Poaceae</taxon>
        <taxon>PACMAD clade</taxon>
        <taxon>Chloridoideae</taxon>
        <taxon>Eragrostideae</taxon>
        <taxon>Eragrostidinae</taxon>
        <taxon>Eragrostis</taxon>
    </lineage>
</organism>
<dbReference type="EMBL" id="RWGY01000009">
    <property type="protein sequence ID" value="TVU36602.1"/>
    <property type="molecule type" value="Genomic_DNA"/>
</dbReference>
<feature type="region of interest" description="Disordered" evidence="1">
    <location>
        <begin position="287"/>
        <end position="306"/>
    </location>
</feature>
<evidence type="ECO:0000256" key="1">
    <source>
        <dbReference type="SAM" id="MobiDB-lite"/>
    </source>
</evidence>
<proteinExistence type="predicted"/>
<feature type="region of interest" description="Disordered" evidence="1">
    <location>
        <begin position="1"/>
        <end position="31"/>
    </location>
</feature>
<evidence type="ECO:0000313" key="3">
    <source>
        <dbReference type="Proteomes" id="UP000324897"/>
    </source>
</evidence>